<dbReference type="InterPro" id="IPR018980">
    <property type="entry name" value="FERM_PH-like_C"/>
</dbReference>
<dbReference type="Pfam" id="PF09379">
    <property type="entry name" value="FERM_N"/>
    <property type="match status" value="1"/>
</dbReference>
<proteinExistence type="predicted"/>
<dbReference type="InterPro" id="IPR011993">
    <property type="entry name" value="PH-like_dom_sf"/>
</dbReference>
<accession>A0ABM0MBY9</accession>
<dbReference type="InterPro" id="IPR019748">
    <property type="entry name" value="FERM_central"/>
</dbReference>
<sequence>MLSKVKSLGREKRMMKLMEEETRCTTIGLLDDGDPIICDFNKDSKGQFLMDRVCNMLNILERDYFGLRFIDGEKQMHWLDPCKLISRQLKGGPPFNLVFRVKFYPADIGNLKEELTRYLLFLQLKRDLLHGRLLCSKEDMAMLGAYIVQAAIGNHDPLVHLHGYASEFYFGPGQSERVENRVEQLHHTMTKGQSPSEAEENFLRKARTLETYGVDPHSVKDIYGSQLHLGFTHEGLSVFQGSKRIQLFRWHDIGKFGYEGKTFFIHAMVNQRKLTHAYKSATTSASKHIWKCGLEHQAFFKFRRSSEITMQTSGGMLFKTTKFKFRYKSR</sequence>
<dbReference type="InterPro" id="IPR019747">
    <property type="entry name" value="FERM_CS"/>
</dbReference>
<evidence type="ECO:0000313" key="3">
    <source>
        <dbReference type="RefSeq" id="XP_006817530.1"/>
    </source>
</evidence>
<dbReference type="Gene3D" id="3.10.20.90">
    <property type="entry name" value="Phosphatidylinositol 3-kinase Catalytic Subunit, Chain A, domain 1"/>
    <property type="match status" value="1"/>
</dbReference>
<dbReference type="PRINTS" id="PR00661">
    <property type="entry name" value="ERMFAMILY"/>
</dbReference>
<dbReference type="PROSITE" id="PS50057">
    <property type="entry name" value="FERM_3"/>
    <property type="match status" value="1"/>
</dbReference>
<gene>
    <name evidence="3" type="primary">LOC100379017</name>
</gene>
<dbReference type="CDD" id="cd14473">
    <property type="entry name" value="FERM_B-lobe"/>
    <property type="match status" value="1"/>
</dbReference>
<dbReference type="InterPro" id="IPR014352">
    <property type="entry name" value="FERM/acyl-CoA-bd_prot_sf"/>
</dbReference>
<dbReference type="Pfam" id="PF00373">
    <property type="entry name" value="FERM_M"/>
    <property type="match status" value="1"/>
</dbReference>
<dbReference type="SUPFAM" id="SSF50729">
    <property type="entry name" value="PH domain-like"/>
    <property type="match status" value="1"/>
</dbReference>
<keyword evidence="2" id="KW-1185">Reference proteome</keyword>
<evidence type="ECO:0000259" key="1">
    <source>
        <dbReference type="PROSITE" id="PS50057"/>
    </source>
</evidence>
<dbReference type="Proteomes" id="UP000694865">
    <property type="component" value="Unplaced"/>
</dbReference>
<dbReference type="Pfam" id="PF09380">
    <property type="entry name" value="FERM_C"/>
    <property type="match status" value="1"/>
</dbReference>
<protein>
    <submittedName>
        <fullName evidence="3">FERM domain-containing protein 3-like</fullName>
    </submittedName>
</protein>
<dbReference type="InterPro" id="IPR000798">
    <property type="entry name" value="Ez/rad/moesin-like"/>
</dbReference>
<dbReference type="PANTHER" id="PTHR23280">
    <property type="entry name" value="4.1 G PROTEIN"/>
    <property type="match status" value="1"/>
</dbReference>
<dbReference type="Gene3D" id="1.20.80.10">
    <property type="match status" value="1"/>
</dbReference>
<name>A0ABM0MBY9_SACKO</name>
<evidence type="ECO:0000313" key="2">
    <source>
        <dbReference type="Proteomes" id="UP000694865"/>
    </source>
</evidence>
<dbReference type="PROSITE" id="PS00660">
    <property type="entry name" value="FERM_1"/>
    <property type="match status" value="1"/>
</dbReference>
<dbReference type="PANTHER" id="PTHR23280:SF32">
    <property type="entry name" value="FI22325P1"/>
    <property type="match status" value="1"/>
</dbReference>
<dbReference type="RefSeq" id="XP_006817530.1">
    <property type="nucleotide sequence ID" value="XM_006817467.1"/>
</dbReference>
<dbReference type="InterPro" id="IPR029071">
    <property type="entry name" value="Ubiquitin-like_domsf"/>
</dbReference>
<dbReference type="Gene3D" id="2.30.29.30">
    <property type="entry name" value="Pleckstrin-homology domain (PH domain)/Phosphotyrosine-binding domain (PTB)"/>
    <property type="match status" value="1"/>
</dbReference>
<feature type="domain" description="FERM" evidence="1">
    <location>
        <begin position="23"/>
        <end position="304"/>
    </location>
</feature>
<dbReference type="InterPro" id="IPR000299">
    <property type="entry name" value="FERM_domain"/>
</dbReference>
<dbReference type="GeneID" id="100379017"/>
<dbReference type="SMART" id="SM00295">
    <property type="entry name" value="B41"/>
    <property type="match status" value="1"/>
</dbReference>
<dbReference type="PRINTS" id="PR00935">
    <property type="entry name" value="BAND41"/>
</dbReference>
<dbReference type="InterPro" id="IPR019749">
    <property type="entry name" value="Band_41_domain"/>
</dbReference>
<dbReference type="CDD" id="cd13192">
    <property type="entry name" value="FERM_C_FRMD3_FRMD5"/>
    <property type="match status" value="1"/>
</dbReference>
<dbReference type="CDD" id="cd17102">
    <property type="entry name" value="FERM_F1_FRMD3"/>
    <property type="match status" value="1"/>
</dbReference>
<dbReference type="SMART" id="SM01196">
    <property type="entry name" value="FERM_C"/>
    <property type="match status" value="1"/>
</dbReference>
<dbReference type="SUPFAM" id="SSF54236">
    <property type="entry name" value="Ubiquitin-like"/>
    <property type="match status" value="1"/>
</dbReference>
<dbReference type="InterPro" id="IPR035963">
    <property type="entry name" value="FERM_2"/>
</dbReference>
<dbReference type="InterPro" id="IPR018979">
    <property type="entry name" value="FERM_N"/>
</dbReference>
<organism evidence="2 3">
    <name type="scientific">Saccoglossus kowalevskii</name>
    <name type="common">Acorn worm</name>
    <dbReference type="NCBI Taxonomy" id="10224"/>
    <lineage>
        <taxon>Eukaryota</taxon>
        <taxon>Metazoa</taxon>
        <taxon>Hemichordata</taxon>
        <taxon>Enteropneusta</taxon>
        <taxon>Harrimaniidae</taxon>
        <taxon>Saccoglossus</taxon>
    </lineage>
</organism>
<dbReference type="SUPFAM" id="SSF47031">
    <property type="entry name" value="Second domain of FERM"/>
    <property type="match status" value="1"/>
</dbReference>
<reference evidence="3" key="1">
    <citation type="submission" date="2025-08" db="UniProtKB">
        <authorList>
            <consortium name="RefSeq"/>
        </authorList>
    </citation>
    <scope>IDENTIFICATION</scope>
    <source>
        <tissue evidence="3">Testes</tissue>
    </source>
</reference>